<organism evidence="2">
    <name type="scientific">Tanacetum cinerariifolium</name>
    <name type="common">Dalmatian daisy</name>
    <name type="synonym">Chrysanthemum cinerariifolium</name>
    <dbReference type="NCBI Taxonomy" id="118510"/>
    <lineage>
        <taxon>Eukaryota</taxon>
        <taxon>Viridiplantae</taxon>
        <taxon>Streptophyta</taxon>
        <taxon>Embryophyta</taxon>
        <taxon>Tracheophyta</taxon>
        <taxon>Spermatophyta</taxon>
        <taxon>Magnoliopsida</taxon>
        <taxon>eudicotyledons</taxon>
        <taxon>Gunneridae</taxon>
        <taxon>Pentapetalae</taxon>
        <taxon>asterids</taxon>
        <taxon>campanulids</taxon>
        <taxon>Asterales</taxon>
        <taxon>Asteraceae</taxon>
        <taxon>Asteroideae</taxon>
        <taxon>Anthemideae</taxon>
        <taxon>Anthemidinae</taxon>
        <taxon>Tanacetum</taxon>
    </lineage>
</organism>
<dbReference type="AlphaFoldDB" id="A0A699SRU9"/>
<feature type="compositionally biased region" description="Pro residues" evidence="1">
    <location>
        <begin position="107"/>
        <end position="116"/>
    </location>
</feature>
<feature type="region of interest" description="Disordered" evidence="1">
    <location>
        <begin position="62"/>
        <end position="182"/>
    </location>
</feature>
<evidence type="ECO:0000313" key="2">
    <source>
        <dbReference type="EMBL" id="GFC99638.1"/>
    </source>
</evidence>
<sequence length="182" mass="19268">EKHVLALLDDIIKVARERMFNKMNMENSKDTKENVDSPSCSYGKSSPTSITTELQNIKSAKAWSKVTPSSLLVPEAGSPSSSAERPSISASIISLPPQLLDSEARQPPLPSPPPPVSLHNDSEHMPSTARSNTSASPTKELGTLRPPPPPPPPLPPPPPPLPPPEGENDITIPVPPAPPSSV</sequence>
<feature type="compositionally biased region" description="Low complexity" evidence="1">
    <location>
        <begin position="74"/>
        <end position="100"/>
    </location>
</feature>
<protein>
    <submittedName>
        <fullName evidence="2">Uncharacterized protein</fullName>
    </submittedName>
</protein>
<feature type="region of interest" description="Disordered" evidence="1">
    <location>
        <begin position="24"/>
        <end position="48"/>
    </location>
</feature>
<feature type="compositionally biased region" description="Polar residues" evidence="1">
    <location>
        <begin position="128"/>
        <end position="137"/>
    </location>
</feature>
<accession>A0A699SRU9</accession>
<comment type="caution">
    <text evidence="2">The sequence shown here is derived from an EMBL/GenBank/DDBJ whole genome shotgun (WGS) entry which is preliminary data.</text>
</comment>
<gene>
    <name evidence="2" type="ORF">Tci_871608</name>
</gene>
<feature type="compositionally biased region" description="Polar residues" evidence="1">
    <location>
        <begin position="36"/>
        <end position="48"/>
    </location>
</feature>
<evidence type="ECO:0000256" key="1">
    <source>
        <dbReference type="SAM" id="MobiDB-lite"/>
    </source>
</evidence>
<feature type="compositionally biased region" description="Pro residues" evidence="1">
    <location>
        <begin position="173"/>
        <end position="182"/>
    </location>
</feature>
<feature type="non-terminal residue" evidence="2">
    <location>
        <position position="1"/>
    </location>
</feature>
<name>A0A699SRU9_TANCI</name>
<feature type="non-terminal residue" evidence="2">
    <location>
        <position position="182"/>
    </location>
</feature>
<proteinExistence type="predicted"/>
<reference evidence="2" key="1">
    <citation type="journal article" date="2019" name="Sci. Rep.">
        <title>Draft genome of Tanacetum cinerariifolium, the natural source of mosquito coil.</title>
        <authorList>
            <person name="Yamashiro T."/>
            <person name="Shiraishi A."/>
            <person name="Satake H."/>
            <person name="Nakayama K."/>
        </authorList>
    </citation>
    <scope>NUCLEOTIDE SEQUENCE</scope>
</reference>
<dbReference type="EMBL" id="BKCJ011179737">
    <property type="protein sequence ID" value="GFC99638.1"/>
    <property type="molecule type" value="Genomic_DNA"/>
</dbReference>
<feature type="compositionally biased region" description="Pro residues" evidence="1">
    <location>
        <begin position="145"/>
        <end position="165"/>
    </location>
</feature>